<evidence type="ECO:0000256" key="4">
    <source>
        <dbReference type="ARBA" id="ARBA00023098"/>
    </source>
</evidence>
<gene>
    <name evidence="6 8" type="primary">lpxA</name>
    <name evidence="8" type="ORF">J8C06_04795</name>
</gene>
<dbReference type="InterPro" id="IPR001451">
    <property type="entry name" value="Hexapep"/>
</dbReference>
<protein>
    <recommendedName>
        <fullName evidence="6">Acyl-[acyl-carrier-protein]--UDP-N-acetylglucosamine O-acyltransferase</fullName>
        <shortName evidence="6">UDP-N-acetylglucosamine acyltransferase</shortName>
        <ecNumber evidence="6">2.3.1.129</ecNumber>
    </recommendedName>
</protein>
<keyword evidence="9" id="KW-1185">Reference proteome</keyword>
<dbReference type="InterPro" id="IPR011004">
    <property type="entry name" value="Trimer_LpxA-like_sf"/>
</dbReference>
<evidence type="ECO:0000256" key="5">
    <source>
        <dbReference type="ARBA" id="ARBA00023315"/>
    </source>
</evidence>
<dbReference type="GO" id="GO:0008780">
    <property type="term" value="F:acyl-[acyl-carrier-protein]-UDP-N-acetylglucosamine O-acyltransferase activity"/>
    <property type="evidence" value="ECO:0007669"/>
    <property type="project" value="UniProtKB-EC"/>
</dbReference>
<comment type="similarity">
    <text evidence="6">Belongs to the transferase hexapeptide repeat family. LpxA subfamily.</text>
</comment>
<accession>A0ABX8BAQ1</accession>
<evidence type="ECO:0000256" key="6">
    <source>
        <dbReference type="HAMAP-Rule" id="MF_00387"/>
    </source>
</evidence>
<dbReference type="RefSeq" id="WP_211429644.1">
    <property type="nucleotide sequence ID" value="NZ_CP072648.1"/>
</dbReference>
<evidence type="ECO:0000313" key="8">
    <source>
        <dbReference type="EMBL" id="QUW03754.1"/>
    </source>
</evidence>
<proteinExistence type="inferred from homology"/>
<dbReference type="Pfam" id="PF00132">
    <property type="entry name" value="Hexapep"/>
    <property type="match status" value="1"/>
</dbReference>
<dbReference type="PANTHER" id="PTHR43480:SF1">
    <property type="entry name" value="ACYL-[ACYL-CARRIER-PROTEIN]--UDP-N-ACETYLGLUCOSAMINE O-ACYLTRANSFERASE, MITOCHONDRIAL-RELATED"/>
    <property type="match status" value="1"/>
</dbReference>
<dbReference type="PANTHER" id="PTHR43480">
    <property type="entry name" value="ACYL-[ACYL-CARRIER-PROTEIN]--UDP-N-ACETYLGLUCOSAMINE O-ACYLTRANSFERASE"/>
    <property type="match status" value="1"/>
</dbReference>
<dbReference type="Pfam" id="PF13720">
    <property type="entry name" value="Acetyltransf_11"/>
    <property type="match status" value="1"/>
</dbReference>
<feature type="domain" description="UDP N-acetylglucosamine O-acyltransferase C-terminal" evidence="7">
    <location>
        <begin position="175"/>
        <end position="256"/>
    </location>
</feature>
<sequence>MPIHPTAIINPQTRLGENVAIGPYAVIGADVVLEDDVTVGAHCVIDGPTRIGRGTRLFPFASVGQDPQDLKYAGERTELIIGERNVIREFATLHRGTGAGGGVTRVGNDNLLMAQCHVAHDCIVGNHIIMANGASLAGHVEVHDHATLGAYVGVHQFCRVGTHAFIGAYSVVVKDALPYARSVGNHAKCYGPNSLGLRRAGFSSEDLRAIEQAFRLLLNSKLNTSQAVAAMTETFGNHPRIHILLDFIATSQRGVIK</sequence>
<evidence type="ECO:0000256" key="1">
    <source>
        <dbReference type="ARBA" id="ARBA00022516"/>
    </source>
</evidence>
<evidence type="ECO:0000313" key="9">
    <source>
        <dbReference type="Proteomes" id="UP000676506"/>
    </source>
</evidence>
<keyword evidence="3 6" id="KW-0808">Transferase</keyword>
<comment type="subunit">
    <text evidence="6">Homotrimer.</text>
</comment>
<keyword evidence="6" id="KW-0677">Repeat</keyword>
<comment type="pathway">
    <text evidence="6">Glycolipid biosynthesis; lipid IV(A) biosynthesis; lipid IV(A) from (3R)-3-hydroxytetradecanoyl-[acyl-carrier-protein] and UDP-N-acetyl-alpha-D-glucosamine: step 1/6.</text>
</comment>
<dbReference type="EC" id="2.3.1.129" evidence="6"/>
<comment type="catalytic activity">
    <reaction evidence="6">
        <text>a (3R)-hydroxyacyl-[ACP] + UDP-N-acetyl-alpha-D-glucosamine = a UDP-3-O-[(3R)-3-hydroxyacyl]-N-acetyl-alpha-D-glucosamine + holo-[ACP]</text>
        <dbReference type="Rhea" id="RHEA:67812"/>
        <dbReference type="Rhea" id="RHEA-COMP:9685"/>
        <dbReference type="Rhea" id="RHEA-COMP:9945"/>
        <dbReference type="ChEBI" id="CHEBI:57705"/>
        <dbReference type="ChEBI" id="CHEBI:64479"/>
        <dbReference type="ChEBI" id="CHEBI:78827"/>
        <dbReference type="ChEBI" id="CHEBI:173225"/>
        <dbReference type="EC" id="2.3.1.129"/>
    </reaction>
</comment>
<dbReference type="Gene3D" id="1.20.1180.10">
    <property type="entry name" value="Udp N-acetylglucosamine O-acyltransferase, C-terminal domain"/>
    <property type="match status" value="1"/>
</dbReference>
<dbReference type="InterPro" id="IPR029098">
    <property type="entry name" value="Acetyltransf_C"/>
</dbReference>
<dbReference type="Gene3D" id="2.160.10.10">
    <property type="entry name" value="Hexapeptide repeat proteins"/>
    <property type="match status" value="1"/>
</dbReference>
<dbReference type="EMBL" id="CP072648">
    <property type="protein sequence ID" value="QUW03754.1"/>
    <property type="molecule type" value="Genomic_DNA"/>
</dbReference>
<dbReference type="InterPro" id="IPR037157">
    <property type="entry name" value="Acetyltransf_C_sf"/>
</dbReference>
<dbReference type="PIRSF" id="PIRSF000456">
    <property type="entry name" value="UDP-GlcNAc_acltr"/>
    <property type="match status" value="1"/>
</dbReference>
<keyword evidence="6" id="KW-0963">Cytoplasm</keyword>
<keyword evidence="1 6" id="KW-0444">Lipid biosynthesis</keyword>
<evidence type="ECO:0000256" key="3">
    <source>
        <dbReference type="ARBA" id="ARBA00022679"/>
    </source>
</evidence>
<dbReference type="NCBIfam" id="TIGR01852">
    <property type="entry name" value="lipid_A_lpxA"/>
    <property type="match status" value="1"/>
</dbReference>
<comment type="subcellular location">
    <subcellularLocation>
        <location evidence="6">Cytoplasm</location>
    </subcellularLocation>
</comment>
<evidence type="ECO:0000256" key="2">
    <source>
        <dbReference type="ARBA" id="ARBA00022556"/>
    </source>
</evidence>
<dbReference type="HAMAP" id="MF_00387">
    <property type="entry name" value="LpxA"/>
    <property type="match status" value="1"/>
</dbReference>
<dbReference type="CDD" id="cd03351">
    <property type="entry name" value="LbH_UDP-GlcNAc_AT"/>
    <property type="match status" value="1"/>
</dbReference>
<comment type="function">
    <text evidence="6">Involved in the biosynthesis of lipid A, a phosphorylated glycolipid that anchors the lipopolysaccharide to the outer membrane of the cell.</text>
</comment>
<organism evidence="8 9">
    <name type="scientific">Chloracidobacterium validum</name>
    <dbReference type="NCBI Taxonomy" id="2821543"/>
    <lineage>
        <taxon>Bacteria</taxon>
        <taxon>Pseudomonadati</taxon>
        <taxon>Acidobacteriota</taxon>
        <taxon>Terriglobia</taxon>
        <taxon>Terriglobales</taxon>
        <taxon>Acidobacteriaceae</taxon>
        <taxon>Chloracidobacterium</taxon>
    </lineage>
</organism>
<name>A0ABX8BAQ1_9BACT</name>
<keyword evidence="5 6" id="KW-0012">Acyltransferase</keyword>
<keyword evidence="4 6" id="KW-0443">Lipid metabolism</keyword>
<dbReference type="NCBIfam" id="NF003657">
    <property type="entry name" value="PRK05289.1"/>
    <property type="match status" value="1"/>
</dbReference>
<dbReference type="InterPro" id="IPR010137">
    <property type="entry name" value="Lipid_A_LpxA"/>
</dbReference>
<evidence type="ECO:0000259" key="7">
    <source>
        <dbReference type="Pfam" id="PF13720"/>
    </source>
</evidence>
<dbReference type="SUPFAM" id="SSF51161">
    <property type="entry name" value="Trimeric LpxA-like enzymes"/>
    <property type="match status" value="1"/>
</dbReference>
<reference evidence="8 9" key="1">
    <citation type="submission" date="2021-03" db="EMBL/GenBank/DDBJ databases">
        <title>Genomic and phenotypic characterization of Chloracidobacterium isolates provides evidence for multiple species.</title>
        <authorList>
            <person name="Saini M.K."/>
            <person name="Costas A.M.G."/>
            <person name="Tank M."/>
            <person name="Bryant D.A."/>
        </authorList>
    </citation>
    <scope>NUCLEOTIDE SEQUENCE [LARGE SCALE GENOMIC DNA]</scope>
    <source>
        <strain evidence="8 9">BV2-C</strain>
    </source>
</reference>
<dbReference type="Proteomes" id="UP000676506">
    <property type="component" value="Chromosome 1"/>
</dbReference>
<keyword evidence="2 6" id="KW-0441">Lipid A biosynthesis</keyword>